<dbReference type="GO" id="GO:0006631">
    <property type="term" value="P:fatty acid metabolic process"/>
    <property type="evidence" value="ECO:0007669"/>
    <property type="project" value="TreeGrafter"/>
</dbReference>
<keyword evidence="6" id="KW-1185">Reference proteome</keyword>
<dbReference type="InterPro" id="IPR045851">
    <property type="entry name" value="AMP-bd_C_sf"/>
</dbReference>
<protein>
    <submittedName>
        <fullName evidence="5">Fatty-acyl-CoA synthase</fullName>
        <ecNumber evidence="5">6.2.1.-</ecNumber>
    </submittedName>
</protein>
<dbReference type="InterPro" id="IPR000873">
    <property type="entry name" value="AMP-dep_synth/lig_dom"/>
</dbReference>
<dbReference type="Gene3D" id="3.30.300.30">
    <property type="match status" value="1"/>
</dbReference>
<sequence>MTSEVCPVTTVDVLQRAAFIAPDVEAVVCGDERVTYAELGRRVAVIARALCSSGVEPRDHVAVCAGNGPRWVELFYAISSIGAVVVPVNTRFKADEVRYTLEQSKSRFLVTEPRVLSSDFASMLRDICPEIGTALPGPALPDLEQVVFTCDDDVPDGATGWTEFLKAADEVDASGGYTASPDDVALIQYTSGTTSRPKGVLLTHRSMCMDAYFSGTRMGLRLADRFHSVRPFFHVAGSTLSVLTSGQCVNTLVTMPRFEPGPALEIMERERCTHFSGNDTIALMLLNHPDRASRNLSLRGGWVAAAPAVIRRVIDDLGATEVVVGYGLSEAAPNVAQSSWHEDRELRISAAMLPEPGVEVRIWSLVGAGECGVGERGEIQVRGWSVMQGYFNQPEQTAKAFTEDGWLKTGDIGVMDDTRRITFVGRTKDLIRVGGENVAPAEIENMLHRHPLVKQAVVVGVPDARLGETPFAFVILNEGASAIESELEQWMKDRIAGFKLPRYFRIVDGFEDIGMTASSKIQKNKLREHASSLLEGAK</sequence>
<dbReference type="Pfam" id="PF13193">
    <property type="entry name" value="AMP-binding_C"/>
    <property type="match status" value="1"/>
</dbReference>
<evidence type="ECO:0000256" key="1">
    <source>
        <dbReference type="ARBA" id="ARBA00006432"/>
    </source>
</evidence>
<dbReference type="SUPFAM" id="SSF56801">
    <property type="entry name" value="Acetyl-CoA synthetase-like"/>
    <property type="match status" value="1"/>
</dbReference>
<organism evidence="5 6">
    <name type="scientific">Spelaeicoccus albus</name>
    <dbReference type="NCBI Taxonomy" id="1280376"/>
    <lineage>
        <taxon>Bacteria</taxon>
        <taxon>Bacillati</taxon>
        <taxon>Actinomycetota</taxon>
        <taxon>Actinomycetes</taxon>
        <taxon>Micrococcales</taxon>
        <taxon>Brevibacteriaceae</taxon>
        <taxon>Spelaeicoccus</taxon>
    </lineage>
</organism>
<feature type="domain" description="AMP-dependent synthetase/ligase" evidence="3">
    <location>
        <begin position="15"/>
        <end position="391"/>
    </location>
</feature>
<dbReference type="PROSITE" id="PS00455">
    <property type="entry name" value="AMP_BINDING"/>
    <property type="match status" value="1"/>
</dbReference>
<dbReference type="InterPro" id="IPR042099">
    <property type="entry name" value="ANL_N_sf"/>
</dbReference>
<evidence type="ECO:0000313" key="5">
    <source>
        <dbReference type="EMBL" id="NYI66975.1"/>
    </source>
</evidence>
<dbReference type="InterPro" id="IPR025110">
    <property type="entry name" value="AMP-bd_C"/>
</dbReference>
<proteinExistence type="inferred from homology"/>
<dbReference type="PANTHER" id="PTHR43201:SF5">
    <property type="entry name" value="MEDIUM-CHAIN ACYL-COA LIGASE ACSF2, MITOCHONDRIAL"/>
    <property type="match status" value="1"/>
</dbReference>
<reference evidence="5 6" key="1">
    <citation type="submission" date="2020-07" db="EMBL/GenBank/DDBJ databases">
        <title>Sequencing the genomes of 1000 actinobacteria strains.</title>
        <authorList>
            <person name="Klenk H.-P."/>
        </authorList>
    </citation>
    <scope>NUCLEOTIDE SEQUENCE [LARGE SCALE GENOMIC DNA]</scope>
    <source>
        <strain evidence="5 6">DSM 26341</strain>
    </source>
</reference>
<evidence type="ECO:0000313" key="6">
    <source>
        <dbReference type="Proteomes" id="UP000539111"/>
    </source>
</evidence>
<name>A0A7Z0ABB1_9MICO</name>
<keyword evidence="2 5" id="KW-0436">Ligase</keyword>
<comment type="similarity">
    <text evidence="1">Belongs to the ATP-dependent AMP-binding enzyme family.</text>
</comment>
<dbReference type="AlphaFoldDB" id="A0A7Z0ABB1"/>
<accession>A0A7Z0ABB1</accession>
<dbReference type="InterPro" id="IPR020845">
    <property type="entry name" value="AMP-binding_CS"/>
</dbReference>
<feature type="domain" description="AMP-binding enzyme C-terminal" evidence="4">
    <location>
        <begin position="442"/>
        <end position="511"/>
    </location>
</feature>
<evidence type="ECO:0000259" key="4">
    <source>
        <dbReference type="Pfam" id="PF13193"/>
    </source>
</evidence>
<dbReference type="EMBL" id="JACBZP010000001">
    <property type="protein sequence ID" value="NYI66975.1"/>
    <property type="molecule type" value="Genomic_DNA"/>
</dbReference>
<evidence type="ECO:0000259" key="3">
    <source>
        <dbReference type="Pfam" id="PF00501"/>
    </source>
</evidence>
<gene>
    <name evidence="5" type="ORF">BJY26_001281</name>
</gene>
<dbReference type="GO" id="GO:0031956">
    <property type="term" value="F:medium-chain fatty acid-CoA ligase activity"/>
    <property type="evidence" value="ECO:0007669"/>
    <property type="project" value="TreeGrafter"/>
</dbReference>
<dbReference type="EC" id="6.2.1.-" evidence="5"/>
<dbReference type="Proteomes" id="UP000539111">
    <property type="component" value="Unassembled WGS sequence"/>
</dbReference>
<dbReference type="Gene3D" id="3.40.50.12780">
    <property type="entry name" value="N-terminal domain of ligase-like"/>
    <property type="match status" value="1"/>
</dbReference>
<dbReference type="RefSeq" id="WP_179426661.1">
    <property type="nucleotide sequence ID" value="NZ_JACBZP010000001.1"/>
</dbReference>
<evidence type="ECO:0000256" key="2">
    <source>
        <dbReference type="ARBA" id="ARBA00022598"/>
    </source>
</evidence>
<dbReference type="PANTHER" id="PTHR43201">
    <property type="entry name" value="ACYL-COA SYNTHETASE"/>
    <property type="match status" value="1"/>
</dbReference>
<dbReference type="Pfam" id="PF00501">
    <property type="entry name" value="AMP-binding"/>
    <property type="match status" value="1"/>
</dbReference>
<comment type="caution">
    <text evidence="5">The sequence shown here is derived from an EMBL/GenBank/DDBJ whole genome shotgun (WGS) entry which is preliminary data.</text>
</comment>